<protein>
    <submittedName>
        <fullName evidence="2">Phosphotransferase enzyme family protein</fullName>
    </submittedName>
</protein>
<dbReference type="PANTHER" id="PTHR21310">
    <property type="entry name" value="AMINOGLYCOSIDE PHOSPHOTRANSFERASE-RELATED-RELATED"/>
    <property type="match status" value="1"/>
</dbReference>
<accession>A0A1M5DBQ7</accession>
<dbReference type="InterPro" id="IPR011009">
    <property type="entry name" value="Kinase-like_dom_sf"/>
</dbReference>
<dbReference type="AlphaFoldDB" id="A0A1M5DBQ7"/>
<sequence>MAQTPAASPRLSWADLPDSLRAALGGALGPVEGEYRHSGGFSPGLASSFEVEGGRRVFVKAINAARNPDAPGLYRREIEVASALPADVSAPRLLWTYDDGDWVALAFEHVRGRHPAEPWHEPELRRVIAAIDVLATHLTPSPLSSVPSAAVDLGDAFGAWARIAADPALVHRLDVWARAHLDRLVEWESGWAEAVAGTTLCHTDLRGDNILIADDGQVVFLDWPYAVTGPPWLDLVFLTPSVALSGIDPHQVWSSSTVGRAADPDAVTTTIAALAGDYVHSSLQPAPTNIPGLRSAQAAKGEATLRWLQARIA</sequence>
<organism evidence="2 3">
    <name type="scientific">Streptoalloteichus hindustanus</name>
    <dbReference type="NCBI Taxonomy" id="2017"/>
    <lineage>
        <taxon>Bacteria</taxon>
        <taxon>Bacillati</taxon>
        <taxon>Actinomycetota</taxon>
        <taxon>Actinomycetes</taxon>
        <taxon>Pseudonocardiales</taxon>
        <taxon>Pseudonocardiaceae</taxon>
        <taxon>Streptoalloteichus</taxon>
    </lineage>
</organism>
<dbReference type="EMBL" id="FQVN01000004">
    <property type="protein sequence ID" value="SHF64370.1"/>
    <property type="molecule type" value="Genomic_DNA"/>
</dbReference>
<feature type="domain" description="Aminoglycoside phosphotransferase" evidence="1">
    <location>
        <begin position="49"/>
        <end position="238"/>
    </location>
</feature>
<dbReference type="GO" id="GO:0016740">
    <property type="term" value="F:transferase activity"/>
    <property type="evidence" value="ECO:0007669"/>
    <property type="project" value="UniProtKB-KW"/>
</dbReference>
<keyword evidence="2" id="KW-0808">Transferase</keyword>
<dbReference type="Pfam" id="PF01636">
    <property type="entry name" value="APH"/>
    <property type="match status" value="1"/>
</dbReference>
<evidence type="ECO:0000313" key="2">
    <source>
        <dbReference type="EMBL" id="SHF64370.1"/>
    </source>
</evidence>
<dbReference type="SUPFAM" id="SSF56112">
    <property type="entry name" value="Protein kinase-like (PK-like)"/>
    <property type="match status" value="1"/>
</dbReference>
<dbReference type="OrthoDB" id="2570531at2"/>
<dbReference type="Proteomes" id="UP000184501">
    <property type="component" value="Unassembled WGS sequence"/>
</dbReference>
<dbReference type="InterPro" id="IPR002575">
    <property type="entry name" value="Aminoglycoside_PTrfase"/>
</dbReference>
<name>A0A1M5DBQ7_STRHI</name>
<evidence type="ECO:0000313" key="3">
    <source>
        <dbReference type="Proteomes" id="UP000184501"/>
    </source>
</evidence>
<proteinExistence type="predicted"/>
<dbReference type="RefSeq" id="WP_073483392.1">
    <property type="nucleotide sequence ID" value="NZ_FQVN01000004.1"/>
</dbReference>
<dbReference type="STRING" id="2017.SAMN05444320_104385"/>
<evidence type="ECO:0000259" key="1">
    <source>
        <dbReference type="Pfam" id="PF01636"/>
    </source>
</evidence>
<gene>
    <name evidence="2" type="ORF">SAMN05444320_104385</name>
</gene>
<keyword evidence="3" id="KW-1185">Reference proteome</keyword>
<dbReference type="Gene3D" id="3.90.1200.10">
    <property type="match status" value="1"/>
</dbReference>
<reference evidence="2 3" key="1">
    <citation type="submission" date="2016-11" db="EMBL/GenBank/DDBJ databases">
        <authorList>
            <person name="Jaros S."/>
            <person name="Januszkiewicz K."/>
            <person name="Wedrychowicz H."/>
        </authorList>
    </citation>
    <scope>NUCLEOTIDE SEQUENCE [LARGE SCALE GENOMIC DNA]</scope>
    <source>
        <strain evidence="2 3">DSM 44523</strain>
    </source>
</reference>
<dbReference type="InterPro" id="IPR051678">
    <property type="entry name" value="AGP_Transferase"/>
</dbReference>